<organism evidence="1">
    <name type="scientific">marine metagenome</name>
    <dbReference type="NCBI Taxonomy" id="408172"/>
    <lineage>
        <taxon>unclassified sequences</taxon>
        <taxon>metagenomes</taxon>
        <taxon>ecological metagenomes</taxon>
    </lineage>
</organism>
<reference evidence="1" key="1">
    <citation type="submission" date="2018-05" db="EMBL/GenBank/DDBJ databases">
        <authorList>
            <person name="Lanie J.A."/>
            <person name="Ng W.-L."/>
            <person name="Kazmierczak K.M."/>
            <person name="Andrzejewski T.M."/>
            <person name="Davidsen T.M."/>
            <person name="Wayne K.J."/>
            <person name="Tettelin H."/>
            <person name="Glass J.I."/>
            <person name="Rusch D."/>
            <person name="Podicherti R."/>
            <person name="Tsui H.-C.T."/>
            <person name="Winkler M.E."/>
        </authorList>
    </citation>
    <scope>NUCLEOTIDE SEQUENCE</scope>
</reference>
<accession>A0A382XRZ4</accession>
<protein>
    <submittedName>
        <fullName evidence="1">Uncharacterized protein</fullName>
    </submittedName>
</protein>
<evidence type="ECO:0000313" key="1">
    <source>
        <dbReference type="EMBL" id="SVD73415.1"/>
    </source>
</evidence>
<dbReference type="AlphaFoldDB" id="A0A382XRZ4"/>
<proteinExistence type="predicted"/>
<dbReference type="EMBL" id="UINC01169728">
    <property type="protein sequence ID" value="SVD73415.1"/>
    <property type="molecule type" value="Genomic_DNA"/>
</dbReference>
<gene>
    <name evidence="1" type="ORF">METZ01_LOCUS426269</name>
</gene>
<name>A0A382XRZ4_9ZZZZ</name>
<sequence>MQIEITDPLWKEGRISDLIPDHGKIMHLYFINKNYNQLCHLHPKRNKKNKDLFEVVIPPVEFGEYYLFMDITYESGFAETIFNQINYTLDNINKQNVITYLSSDNDDSYTLSDSKYFLNWIDEEKQFRSQSEINLNFQMLDLNNKPSSLEPYIQMGGHGAVLSKDASTFIHIHPVGTISMASQELFNKEYDITKSGICYYGLQEDTLKNYYDSSNVNSLLSFPPLLLDTPGEYLLWIQAKTNGEIITEKFNFKLIDD</sequence>